<dbReference type="InterPro" id="IPR036097">
    <property type="entry name" value="HisK_dim/P_sf"/>
</dbReference>
<feature type="domain" description="Histidine kinase" evidence="7">
    <location>
        <begin position="238"/>
        <end position="451"/>
    </location>
</feature>
<dbReference type="SMART" id="SM00387">
    <property type="entry name" value="HATPase_c"/>
    <property type="match status" value="1"/>
</dbReference>
<accession>A0A3B0WZP5</accession>
<dbReference type="SUPFAM" id="SSF52172">
    <property type="entry name" value="CheY-like"/>
    <property type="match status" value="1"/>
</dbReference>
<dbReference type="Pfam" id="PF00512">
    <property type="entry name" value="HisKA"/>
    <property type="match status" value="1"/>
</dbReference>
<keyword evidence="6" id="KW-1133">Transmembrane helix</keyword>
<dbReference type="AlphaFoldDB" id="A0A3B0WZP5"/>
<dbReference type="PROSITE" id="PS50110">
    <property type="entry name" value="RESPONSE_REGULATORY"/>
    <property type="match status" value="1"/>
</dbReference>
<dbReference type="SMART" id="SM00448">
    <property type="entry name" value="REC"/>
    <property type="match status" value="1"/>
</dbReference>
<dbReference type="PRINTS" id="PR00344">
    <property type="entry name" value="BCTRLSENSOR"/>
</dbReference>
<evidence type="ECO:0000259" key="8">
    <source>
        <dbReference type="PROSITE" id="PS50110"/>
    </source>
</evidence>
<dbReference type="GO" id="GO:0005886">
    <property type="term" value="C:plasma membrane"/>
    <property type="evidence" value="ECO:0007669"/>
    <property type="project" value="TreeGrafter"/>
</dbReference>
<evidence type="ECO:0000313" key="9">
    <source>
        <dbReference type="EMBL" id="VAW56732.1"/>
    </source>
</evidence>
<feature type="domain" description="Response regulatory" evidence="8">
    <location>
        <begin position="474"/>
        <end position="592"/>
    </location>
</feature>
<dbReference type="PANTHER" id="PTHR43047:SF9">
    <property type="entry name" value="HISTIDINE KINASE"/>
    <property type="match status" value="1"/>
</dbReference>
<dbReference type="CDD" id="cd00156">
    <property type="entry name" value="REC"/>
    <property type="match status" value="1"/>
</dbReference>
<dbReference type="InterPro" id="IPR004358">
    <property type="entry name" value="Sig_transdc_His_kin-like_C"/>
</dbReference>
<organism evidence="9">
    <name type="scientific">hydrothermal vent metagenome</name>
    <dbReference type="NCBI Taxonomy" id="652676"/>
    <lineage>
        <taxon>unclassified sequences</taxon>
        <taxon>metagenomes</taxon>
        <taxon>ecological metagenomes</taxon>
    </lineage>
</organism>
<dbReference type="Gene3D" id="3.40.50.2300">
    <property type="match status" value="1"/>
</dbReference>
<keyword evidence="3" id="KW-0597">Phosphoprotein</keyword>
<dbReference type="CDD" id="cd00082">
    <property type="entry name" value="HisKA"/>
    <property type="match status" value="1"/>
</dbReference>
<dbReference type="SMART" id="SM00388">
    <property type="entry name" value="HisKA"/>
    <property type="match status" value="1"/>
</dbReference>
<proteinExistence type="predicted"/>
<sequence>MNYINNLFLNKNNAIDSLHSSKIHAEELRQMHKMIPAKIIGSIVAVMMVASLFWGKISNELILIWLFFGIVIQGAYSVFLYVYYNKYVDSLSKNVPWGMLYIIHAFGLGCLWGVAGVIFFIKGSLDYQLLILLFIYVSASITMISNAAYKPAFYLFIIPMIVPILTLMIFENDFIHFVISSATLTYLIVIVYFNHGINKMLVDSLRLRFENESLHKFSQEKCYQAEQANQAKSRFLASASHDLRQPIHAQSLFIGELQGTPQTPHAKKLINNLESSIEVMRDMFNELLDISKYDAGVVTPVFKSFSINVLLNNARKEFQICAKEKGIRIKVVPCNAIVNSDPILLARMIRNLISNAIRYTETGYVLIGCRRKKNAIKIDVIDTGKGIPENEKNKIFDEHYQINNSGRDIKQGMGLGLSIALKISTLLNHPLSLQSTVGKGSTFSLLIPLGAKVKKLSDIDIITKLISHDVADLCILFIDDDEKIRIGMKGLLMQWGCYVIDASTIEEAIEKIGNEKNKTINLIVADYRLANDMTGIQAIEQIQTELNRKIPSMLITGDTAPDRLREAANSGYQLLHKPVQPAKLRALIGNMVETS</sequence>
<dbReference type="InterPro" id="IPR036890">
    <property type="entry name" value="HATPase_C_sf"/>
</dbReference>
<gene>
    <name evidence="9" type="ORF">MNBD_GAMMA07-2681</name>
</gene>
<comment type="catalytic activity">
    <reaction evidence="1">
        <text>ATP + protein L-histidine = ADP + protein N-phospho-L-histidine.</text>
        <dbReference type="EC" id="2.7.13.3"/>
    </reaction>
</comment>
<feature type="transmembrane region" description="Helical" evidence="6">
    <location>
        <begin position="127"/>
        <end position="145"/>
    </location>
</feature>
<feature type="transmembrane region" description="Helical" evidence="6">
    <location>
        <begin position="175"/>
        <end position="193"/>
    </location>
</feature>
<dbReference type="EMBL" id="UOFF01000275">
    <property type="protein sequence ID" value="VAW56732.1"/>
    <property type="molecule type" value="Genomic_DNA"/>
</dbReference>
<dbReference type="SUPFAM" id="SSF55874">
    <property type="entry name" value="ATPase domain of HSP90 chaperone/DNA topoisomerase II/histidine kinase"/>
    <property type="match status" value="1"/>
</dbReference>
<dbReference type="Pfam" id="PF02518">
    <property type="entry name" value="HATPase_c"/>
    <property type="match status" value="1"/>
</dbReference>
<evidence type="ECO:0000256" key="3">
    <source>
        <dbReference type="ARBA" id="ARBA00022553"/>
    </source>
</evidence>
<dbReference type="EC" id="2.7.13.3" evidence="2"/>
<dbReference type="FunFam" id="3.30.565.10:FF:000049">
    <property type="entry name" value="Two-component sensor histidine kinase"/>
    <property type="match status" value="1"/>
</dbReference>
<dbReference type="Pfam" id="PF00072">
    <property type="entry name" value="Response_reg"/>
    <property type="match status" value="1"/>
</dbReference>
<dbReference type="PANTHER" id="PTHR43047">
    <property type="entry name" value="TWO-COMPONENT HISTIDINE PROTEIN KINASE"/>
    <property type="match status" value="1"/>
</dbReference>
<dbReference type="Gene3D" id="3.30.565.10">
    <property type="entry name" value="Histidine kinase-like ATPase, C-terminal domain"/>
    <property type="match status" value="1"/>
</dbReference>
<dbReference type="InterPro" id="IPR011006">
    <property type="entry name" value="CheY-like_superfamily"/>
</dbReference>
<reference evidence="9" key="1">
    <citation type="submission" date="2018-06" db="EMBL/GenBank/DDBJ databases">
        <authorList>
            <person name="Zhirakovskaya E."/>
        </authorList>
    </citation>
    <scope>NUCLEOTIDE SEQUENCE</scope>
</reference>
<evidence type="ECO:0000259" key="7">
    <source>
        <dbReference type="PROSITE" id="PS50109"/>
    </source>
</evidence>
<evidence type="ECO:0000256" key="6">
    <source>
        <dbReference type="SAM" id="Phobius"/>
    </source>
</evidence>
<dbReference type="InterPro" id="IPR003594">
    <property type="entry name" value="HATPase_dom"/>
</dbReference>
<dbReference type="InterPro" id="IPR005467">
    <property type="entry name" value="His_kinase_dom"/>
</dbReference>
<feature type="transmembrane region" description="Helical" evidence="6">
    <location>
        <begin position="96"/>
        <end position="121"/>
    </location>
</feature>
<evidence type="ECO:0000256" key="4">
    <source>
        <dbReference type="ARBA" id="ARBA00022679"/>
    </source>
</evidence>
<keyword evidence="6" id="KW-0472">Membrane</keyword>
<feature type="transmembrane region" description="Helical" evidence="6">
    <location>
        <begin position="63"/>
        <end position="84"/>
    </location>
</feature>
<evidence type="ECO:0000256" key="2">
    <source>
        <dbReference type="ARBA" id="ARBA00012438"/>
    </source>
</evidence>
<keyword evidence="5" id="KW-0418">Kinase</keyword>
<dbReference type="GO" id="GO:0000155">
    <property type="term" value="F:phosphorelay sensor kinase activity"/>
    <property type="evidence" value="ECO:0007669"/>
    <property type="project" value="InterPro"/>
</dbReference>
<dbReference type="Gene3D" id="1.10.287.130">
    <property type="match status" value="1"/>
</dbReference>
<keyword evidence="6" id="KW-0812">Transmembrane</keyword>
<protein>
    <recommendedName>
        <fullName evidence="2">histidine kinase</fullName>
        <ecNumber evidence="2">2.7.13.3</ecNumber>
    </recommendedName>
</protein>
<dbReference type="InterPro" id="IPR001789">
    <property type="entry name" value="Sig_transdc_resp-reg_receiver"/>
</dbReference>
<keyword evidence="4" id="KW-0808">Transferase</keyword>
<name>A0A3B0WZP5_9ZZZZ</name>
<feature type="transmembrane region" description="Helical" evidence="6">
    <location>
        <begin position="152"/>
        <end position="169"/>
    </location>
</feature>
<feature type="transmembrane region" description="Helical" evidence="6">
    <location>
        <begin position="39"/>
        <end position="57"/>
    </location>
</feature>
<evidence type="ECO:0000256" key="5">
    <source>
        <dbReference type="ARBA" id="ARBA00022777"/>
    </source>
</evidence>
<dbReference type="PROSITE" id="PS50109">
    <property type="entry name" value="HIS_KIN"/>
    <property type="match status" value="1"/>
</dbReference>
<dbReference type="GO" id="GO:0009927">
    <property type="term" value="F:histidine phosphotransfer kinase activity"/>
    <property type="evidence" value="ECO:0007669"/>
    <property type="project" value="TreeGrafter"/>
</dbReference>
<evidence type="ECO:0000256" key="1">
    <source>
        <dbReference type="ARBA" id="ARBA00000085"/>
    </source>
</evidence>
<dbReference type="SUPFAM" id="SSF47384">
    <property type="entry name" value="Homodimeric domain of signal transducing histidine kinase"/>
    <property type="match status" value="1"/>
</dbReference>
<dbReference type="InterPro" id="IPR003661">
    <property type="entry name" value="HisK_dim/P_dom"/>
</dbReference>